<name>A0A381YBR6_9ZZZZ</name>
<dbReference type="Gene3D" id="2.60.40.1120">
    <property type="entry name" value="Carboxypeptidase-like, regulatory domain"/>
    <property type="match status" value="1"/>
</dbReference>
<dbReference type="AlphaFoldDB" id="A0A381YBR6"/>
<dbReference type="Pfam" id="PF13715">
    <property type="entry name" value="CarbopepD_reg_2"/>
    <property type="match status" value="1"/>
</dbReference>
<evidence type="ECO:0008006" key="2">
    <source>
        <dbReference type="Google" id="ProtNLM"/>
    </source>
</evidence>
<proteinExistence type="predicted"/>
<evidence type="ECO:0000313" key="1">
    <source>
        <dbReference type="EMBL" id="SVA74330.1"/>
    </source>
</evidence>
<feature type="non-terminal residue" evidence="1">
    <location>
        <position position="96"/>
    </location>
</feature>
<organism evidence="1">
    <name type="scientific">marine metagenome</name>
    <dbReference type="NCBI Taxonomy" id="408172"/>
    <lineage>
        <taxon>unclassified sequences</taxon>
        <taxon>metagenomes</taxon>
        <taxon>ecological metagenomes</taxon>
    </lineage>
</organism>
<accession>A0A381YBR6</accession>
<protein>
    <recommendedName>
        <fullName evidence="2">TonB-dependent receptor plug domain-containing protein</fullName>
    </recommendedName>
</protein>
<feature type="non-terminal residue" evidence="1">
    <location>
        <position position="1"/>
    </location>
</feature>
<dbReference type="InterPro" id="IPR008969">
    <property type="entry name" value="CarboxyPept-like_regulatory"/>
</dbReference>
<dbReference type="SUPFAM" id="SSF49464">
    <property type="entry name" value="Carboxypeptidase regulatory domain-like"/>
    <property type="match status" value="1"/>
</dbReference>
<sequence length="96" mass="10452">VIINSRHYFFVFLFLIGHFVFAGTTGKLAGKVINKAIGDPLIGANVMVVGTTLGAATDLEGNYYILQVPPGTYSIRFTMIGYQSLVINDVRVKVDL</sequence>
<reference evidence="1" key="1">
    <citation type="submission" date="2018-05" db="EMBL/GenBank/DDBJ databases">
        <authorList>
            <person name="Lanie J.A."/>
            <person name="Ng W.-L."/>
            <person name="Kazmierczak K.M."/>
            <person name="Andrzejewski T.M."/>
            <person name="Davidsen T.M."/>
            <person name="Wayne K.J."/>
            <person name="Tettelin H."/>
            <person name="Glass J.I."/>
            <person name="Rusch D."/>
            <person name="Podicherti R."/>
            <person name="Tsui H.-C.T."/>
            <person name="Winkler M.E."/>
        </authorList>
    </citation>
    <scope>NUCLEOTIDE SEQUENCE</scope>
</reference>
<gene>
    <name evidence="1" type="ORF">METZ01_LOCUS127184</name>
</gene>
<dbReference type="EMBL" id="UINC01017825">
    <property type="protein sequence ID" value="SVA74330.1"/>
    <property type="molecule type" value="Genomic_DNA"/>
</dbReference>